<dbReference type="EMBL" id="LCWF01000043">
    <property type="protein sequence ID" value="KKY25342.1"/>
    <property type="molecule type" value="Genomic_DNA"/>
</dbReference>
<reference evidence="3 4" key="2">
    <citation type="submission" date="2015-05" db="EMBL/GenBank/DDBJ databases">
        <authorList>
            <person name="Morales-Cruz A."/>
            <person name="Amrine K.C."/>
            <person name="Cantu D."/>
        </authorList>
    </citation>
    <scope>NUCLEOTIDE SEQUENCE [LARGE SCALE GENOMIC DNA]</scope>
    <source>
        <strain evidence="3">UCRPC4</strain>
    </source>
</reference>
<reference evidence="3 4" key="1">
    <citation type="submission" date="2015-05" db="EMBL/GenBank/DDBJ databases">
        <title>Distinctive expansion of gene families associated with plant cell wall degradation and secondary metabolism in the genomes of grapevine trunk pathogens.</title>
        <authorList>
            <person name="Lawrence D.P."/>
            <person name="Travadon R."/>
            <person name="Rolshausen P.E."/>
            <person name="Baumgartner K."/>
        </authorList>
    </citation>
    <scope>NUCLEOTIDE SEQUENCE [LARGE SCALE GENOMIC DNA]</scope>
    <source>
        <strain evidence="3">UCRPC4</strain>
    </source>
</reference>
<name>A0A0G2ERG2_PHACM</name>
<dbReference type="AlphaFoldDB" id="A0A0G2ERG2"/>
<evidence type="ECO:0000256" key="2">
    <source>
        <dbReference type="SAM" id="MobiDB-lite"/>
    </source>
</evidence>
<organism evidence="3 4">
    <name type="scientific">Phaeomoniella chlamydospora</name>
    <name type="common">Phaeoacremonium chlamydosporum</name>
    <dbReference type="NCBI Taxonomy" id="158046"/>
    <lineage>
        <taxon>Eukaryota</taxon>
        <taxon>Fungi</taxon>
        <taxon>Dikarya</taxon>
        <taxon>Ascomycota</taxon>
        <taxon>Pezizomycotina</taxon>
        <taxon>Eurotiomycetes</taxon>
        <taxon>Chaetothyriomycetidae</taxon>
        <taxon>Phaeomoniellales</taxon>
        <taxon>Phaeomoniellaceae</taxon>
        <taxon>Phaeomoniella</taxon>
    </lineage>
</organism>
<sequence length="250" mass="28414">MSDLDFEAIINFDYLDVEGDVTNTDPLSAVEEDKEGFDNSGASRDVLIDAHVTEQPDYIDLVDDGEDGKEVSTSLTSADQIHVAKGATLKSHKRRALPRRAGKPTNFQPYGRYDEFCQSNREAFGESQGKRKVSRGKSTKLMLENIDTTTLFDALRARVEQDQKQTNLKLKEQEENHRESLEQRMVENCTLTQRLQAVRAELGGAKERIGELEQGLIEVKSELQDTLIKYETVFRCNKCYWSAEVMIDRL</sequence>
<evidence type="ECO:0000313" key="3">
    <source>
        <dbReference type="EMBL" id="KKY25342.1"/>
    </source>
</evidence>
<comment type="caution">
    <text evidence="3">The sequence shown here is derived from an EMBL/GenBank/DDBJ whole genome shotgun (WGS) entry which is preliminary data.</text>
</comment>
<gene>
    <name evidence="3" type="ORF">UCRPC4_g01866</name>
</gene>
<accession>A0A0G2ERG2</accession>
<protein>
    <submittedName>
        <fullName evidence="3">Uncharacterized protein</fullName>
    </submittedName>
</protein>
<feature type="compositionally biased region" description="Basic residues" evidence="2">
    <location>
        <begin position="93"/>
        <end position="102"/>
    </location>
</feature>
<dbReference type="Proteomes" id="UP000053317">
    <property type="component" value="Unassembled WGS sequence"/>
</dbReference>
<feature type="coiled-coil region" evidence="1">
    <location>
        <begin position="156"/>
        <end position="183"/>
    </location>
</feature>
<evidence type="ECO:0000313" key="4">
    <source>
        <dbReference type="Proteomes" id="UP000053317"/>
    </source>
</evidence>
<feature type="region of interest" description="Disordered" evidence="2">
    <location>
        <begin position="93"/>
        <end position="112"/>
    </location>
</feature>
<keyword evidence="1" id="KW-0175">Coiled coil</keyword>
<keyword evidence="4" id="KW-1185">Reference proteome</keyword>
<proteinExistence type="predicted"/>
<evidence type="ECO:0000256" key="1">
    <source>
        <dbReference type="SAM" id="Coils"/>
    </source>
</evidence>